<sequence length="278" mass="29936">MPFASVNGIRLSYEVHGRGEPVVLVSGAGASGQSWLLHQGPDLVAAGYQVCVYDNRGIPPTDECADGFTADDLAADLAGLIEHLGLAPVRLVGTSMGAYAVQELALRRPELIRQAVLMASRAHPDTLRARLATSEIELADSGVELPPSYRAAVRATQMLSPTTMDDQTAIQDWLALFLLAPPDGPGVRAQLALQPMPDRRAAYARIRVPCHVVSFAHDLIAPPRFGRALAESIPHATFDLVEDAGHFGYLERPDTVNKIILRHFAGNGARAWKSVRTP</sequence>
<dbReference type="Pfam" id="PF12697">
    <property type="entry name" value="Abhydrolase_6"/>
    <property type="match status" value="1"/>
</dbReference>
<dbReference type="EMBL" id="JANIIC010000099">
    <property type="protein sequence ID" value="MCQ8835982.1"/>
    <property type="molecule type" value="Genomic_DNA"/>
</dbReference>
<evidence type="ECO:0000259" key="1">
    <source>
        <dbReference type="Pfam" id="PF12697"/>
    </source>
</evidence>
<reference evidence="2" key="1">
    <citation type="submission" date="2022-06" db="EMBL/GenBank/DDBJ databases">
        <title>WGS of actinobacteria.</title>
        <authorList>
            <person name="Thawai C."/>
        </authorList>
    </citation>
    <scope>NUCLEOTIDE SEQUENCE</scope>
    <source>
        <strain evidence="2">DSM 42010</strain>
    </source>
</reference>
<dbReference type="PANTHER" id="PTHR43433">
    <property type="entry name" value="HYDROLASE, ALPHA/BETA FOLD FAMILY PROTEIN"/>
    <property type="match status" value="1"/>
</dbReference>
<dbReference type="PANTHER" id="PTHR43433:SF5">
    <property type="entry name" value="AB HYDROLASE-1 DOMAIN-CONTAINING PROTEIN"/>
    <property type="match status" value="1"/>
</dbReference>
<dbReference type="GO" id="GO:0016787">
    <property type="term" value="F:hydrolase activity"/>
    <property type="evidence" value="ECO:0007669"/>
    <property type="project" value="UniProtKB-KW"/>
</dbReference>
<feature type="domain" description="AB hydrolase-1" evidence="1">
    <location>
        <begin position="22"/>
        <end position="257"/>
    </location>
</feature>
<evidence type="ECO:0000313" key="3">
    <source>
        <dbReference type="Proteomes" id="UP001142400"/>
    </source>
</evidence>
<dbReference type="InterPro" id="IPR050471">
    <property type="entry name" value="AB_hydrolase"/>
</dbReference>
<keyword evidence="3" id="KW-1185">Reference proteome</keyword>
<dbReference type="InterPro" id="IPR000073">
    <property type="entry name" value="AB_hydrolase_1"/>
</dbReference>
<comment type="caution">
    <text evidence="2">The sequence shown here is derived from an EMBL/GenBank/DDBJ whole genome shotgun (WGS) entry which is preliminary data.</text>
</comment>
<dbReference type="AlphaFoldDB" id="A0A9X2M5X4"/>
<protein>
    <submittedName>
        <fullName evidence="2">Alpha/beta hydrolase</fullName>
    </submittedName>
</protein>
<dbReference type="SUPFAM" id="SSF53474">
    <property type="entry name" value="alpha/beta-Hydrolases"/>
    <property type="match status" value="1"/>
</dbReference>
<keyword evidence="2" id="KW-0378">Hydrolase</keyword>
<evidence type="ECO:0000313" key="2">
    <source>
        <dbReference type="EMBL" id="MCQ8835982.1"/>
    </source>
</evidence>
<organism evidence="2 3">
    <name type="scientific">Streptomyces malaysiensis subsp. samsunensis</name>
    <dbReference type="NCBI Taxonomy" id="459658"/>
    <lineage>
        <taxon>Bacteria</taxon>
        <taxon>Bacillati</taxon>
        <taxon>Actinomycetota</taxon>
        <taxon>Actinomycetes</taxon>
        <taxon>Kitasatosporales</taxon>
        <taxon>Streptomycetaceae</taxon>
        <taxon>Streptomyces</taxon>
        <taxon>Streptomyces violaceusniger group</taxon>
    </lineage>
</organism>
<proteinExistence type="predicted"/>
<accession>A0A9X2M5X4</accession>
<gene>
    <name evidence="2" type="ORF">NQU54_44955</name>
</gene>
<dbReference type="Proteomes" id="UP001142400">
    <property type="component" value="Unassembled WGS sequence"/>
</dbReference>
<dbReference type="RefSeq" id="WP_257636072.1">
    <property type="nucleotide sequence ID" value="NZ_JANIIC010000099.1"/>
</dbReference>
<dbReference type="InterPro" id="IPR029058">
    <property type="entry name" value="AB_hydrolase_fold"/>
</dbReference>
<name>A0A9X2M5X4_STRMQ</name>
<dbReference type="Gene3D" id="3.40.50.1820">
    <property type="entry name" value="alpha/beta hydrolase"/>
    <property type="match status" value="1"/>
</dbReference>